<dbReference type="GO" id="GO:0004743">
    <property type="term" value="F:pyruvate kinase activity"/>
    <property type="evidence" value="ECO:0007669"/>
    <property type="project" value="UniProtKB-EC"/>
</dbReference>
<sequence>MAAKRSSKFDTQVLPVSPEDIPINGRDQEFQQARNMQQLGYTAAGIWSQPAVKRKTKIVCTIGPSTDTREMIWKLAEASANVTRMNKHKDSVNYDDFVEDVEVGDMLLVDGFHSVKVMHMFF</sequence>
<dbReference type="InterPro" id="IPR001697">
    <property type="entry name" value="Pyr_Knase"/>
</dbReference>
<dbReference type="InterPro" id="IPR015813">
    <property type="entry name" value="Pyrv/PenolPyrv_kinase-like_dom"/>
</dbReference>
<reference evidence="15" key="1">
    <citation type="submission" date="2022-04" db="EMBL/GenBank/DDBJ databases">
        <title>A functionally conserved STORR gene fusion in Papaver species that diverged 16.8 million years ago.</title>
        <authorList>
            <person name="Catania T."/>
        </authorList>
    </citation>
    <scope>NUCLEOTIDE SEQUENCE</scope>
    <source>
        <strain evidence="15">S-188037</strain>
    </source>
</reference>
<evidence type="ECO:0000256" key="13">
    <source>
        <dbReference type="SAM" id="MobiDB-lite"/>
    </source>
</evidence>
<protein>
    <recommendedName>
        <fullName evidence="4">pyruvate kinase</fullName>
        <ecNumber evidence="4">2.7.1.40</ecNumber>
    </recommendedName>
</protein>
<keyword evidence="5" id="KW-0808">Transferase</keyword>
<evidence type="ECO:0000313" key="16">
    <source>
        <dbReference type="Proteomes" id="UP001202328"/>
    </source>
</evidence>
<keyword evidence="8" id="KW-0418">Kinase</keyword>
<dbReference type="SUPFAM" id="SSF51621">
    <property type="entry name" value="Phosphoenolpyruvate/pyruvate domain"/>
    <property type="match status" value="1"/>
</dbReference>
<keyword evidence="9" id="KW-0067">ATP-binding</keyword>
<dbReference type="EMBL" id="JAJJMB010010755">
    <property type="protein sequence ID" value="KAI3906597.1"/>
    <property type="molecule type" value="Genomic_DNA"/>
</dbReference>
<feature type="region of interest" description="Disordered" evidence="13">
    <location>
        <begin position="1"/>
        <end position="22"/>
    </location>
</feature>
<evidence type="ECO:0000256" key="9">
    <source>
        <dbReference type="ARBA" id="ARBA00022840"/>
    </source>
</evidence>
<evidence type="ECO:0000256" key="11">
    <source>
        <dbReference type="ARBA" id="ARBA00023152"/>
    </source>
</evidence>
<keyword evidence="6" id="KW-0479">Metal-binding</keyword>
<feature type="domain" description="Pyruvate kinase barrel" evidence="14">
    <location>
        <begin position="54"/>
        <end position="86"/>
    </location>
</feature>
<keyword evidence="11" id="KW-0324">Glycolysis</keyword>
<dbReference type="InterPro" id="IPR015793">
    <property type="entry name" value="Pyrv_Knase_brl"/>
</dbReference>
<dbReference type="GO" id="GO:0016301">
    <property type="term" value="F:kinase activity"/>
    <property type="evidence" value="ECO:0007669"/>
    <property type="project" value="UniProtKB-KW"/>
</dbReference>
<evidence type="ECO:0000256" key="7">
    <source>
        <dbReference type="ARBA" id="ARBA00022741"/>
    </source>
</evidence>
<dbReference type="AlphaFoldDB" id="A0AAD4SG82"/>
<keyword evidence="12" id="KW-0670">Pyruvate</keyword>
<comment type="similarity">
    <text evidence="3">Belongs to the pyruvate kinase family.</text>
</comment>
<evidence type="ECO:0000256" key="2">
    <source>
        <dbReference type="ARBA" id="ARBA00004997"/>
    </source>
</evidence>
<dbReference type="PANTHER" id="PTHR11817">
    <property type="entry name" value="PYRUVATE KINASE"/>
    <property type="match status" value="1"/>
</dbReference>
<accession>A0AAD4SG82</accession>
<evidence type="ECO:0000256" key="6">
    <source>
        <dbReference type="ARBA" id="ARBA00022723"/>
    </source>
</evidence>
<name>A0AAD4SG82_9MAGN</name>
<evidence type="ECO:0000256" key="12">
    <source>
        <dbReference type="ARBA" id="ARBA00023317"/>
    </source>
</evidence>
<dbReference type="InterPro" id="IPR040442">
    <property type="entry name" value="Pyrv_kinase-like_dom_sf"/>
</dbReference>
<dbReference type="Pfam" id="PF00224">
    <property type="entry name" value="PK"/>
    <property type="match status" value="1"/>
</dbReference>
<dbReference type="GO" id="GO:0000287">
    <property type="term" value="F:magnesium ion binding"/>
    <property type="evidence" value="ECO:0007669"/>
    <property type="project" value="InterPro"/>
</dbReference>
<evidence type="ECO:0000256" key="8">
    <source>
        <dbReference type="ARBA" id="ARBA00022777"/>
    </source>
</evidence>
<comment type="cofactor">
    <cofactor evidence="1">
        <name>K(+)</name>
        <dbReference type="ChEBI" id="CHEBI:29103"/>
    </cofactor>
</comment>
<dbReference type="Gene3D" id="3.20.20.60">
    <property type="entry name" value="Phosphoenolpyruvate-binding domains"/>
    <property type="match status" value="1"/>
</dbReference>
<evidence type="ECO:0000256" key="4">
    <source>
        <dbReference type="ARBA" id="ARBA00012142"/>
    </source>
</evidence>
<keyword evidence="7" id="KW-0547">Nucleotide-binding</keyword>
<evidence type="ECO:0000313" key="15">
    <source>
        <dbReference type="EMBL" id="KAI3906597.1"/>
    </source>
</evidence>
<evidence type="ECO:0000256" key="10">
    <source>
        <dbReference type="ARBA" id="ARBA00022842"/>
    </source>
</evidence>
<proteinExistence type="inferred from homology"/>
<comment type="caution">
    <text evidence="15">The sequence shown here is derived from an EMBL/GenBank/DDBJ whole genome shotgun (WGS) entry which is preliminary data.</text>
</comment>
<gene>
    <name evidence="15" type="ORF">MKW98_009505</name>
</gene>
<evidence type="ECO:0000259" key="14">
    <source>
        <dbReference type="Pfam" id="PF00224"/>
    </source>
</evidence>
<dbReference type="EC" id="2.7.1.40" evidence="4"/>
<evidence type="ECO:0000256" key="1">
    <source>
        <dbReference type="ARBA" id="ARBA00001958"/>
    </source>
</evidence>
<evidence type="ECO:0000256" key="3">
    <source>
        <dbReference type="ARBA" id="ARBA00008663"/>
    </source>
</evidence>
<dbReference type="Proteomes" id="UP001202328">
    <property type="component" value="Unassembled WGS sequence"/>
</dbReference>
<comment type="pathway">
    <text evidence="2">Carbohydrate degradation; glycolysis; pyruvate from D-glyceraldehyde 3-phosphate: step 5/5.</text>
</comment>
<keyword evidence="16" id="KW-1185">Reference proteome</keyword>
<organism evidence="15 16">
    <name type="scientific">Papaver atlanticum</name>
    <dbReference type="NCBI Taxonomy" id="357466"/>
    <lineage>
        <taxon>Eukaryota</taxon>
        <taxon>Viridiplantae</taxon>
        <taxon>Streptophyta</taxon>
        <taxon>Embryophyta</taxon>
        <taxon>Tracheophyta</taxon>
        <taxon>Spermatophyta</taxon>
        <taxon>Magnoliopsida</taxon>
        <taxon>Ranunculales</taxon>
        <taxon>Papaveraceae</taxon>
        <taxon>Papaveroideae</taxon>
        <taxon>Papaver</taxon>
    </lineage>
</organism>
<dbReference type="GO" id="GO:0030955">
    <property type="term" value="F:potassium ion binding"/>
    <property type="evidence" value="ECO:0007669"/>
    <property type="project" value="InterPro"/>
</dbReference>
<evidence type="ECO:0000256" key="5">
    <source>
        <dbReference type="ARBA" id="ARBA00022679"/>
    </source>
</evidence>
<dbReference type="GO" id="GO:0005524">
    <property type="term" value="F:ATP binding"/>
    <property type="evidence" value="ECO:0007669"/>
    <property type="project" value="UniProtKB-KW"/>
</dbReference>
<keyword evidence="10" id="KW-0460">Magnesium</keyword>